<protein>
    <submittedName>
        <fullName evidence="2">Protein traH</fullName>
    </submittedName>
</protein>
<dbReference type="AlphaFoldDB" id="F4QG43"/>
<feature type="chain" id="PRO_5003314043" evidence="1">
    <location>
        <begin position="20"/>
        <end position="459"/>
    </location>
</feature>
<dbReference type="HOGENOM" id="CLU_038342_1_1_5"/>
<proteinExistence type="predicted"/>
<dbReference type="eggNOG" id="ENOG502ZB1J">
    <property type="taxonomic scope" value="Bacteria"/>
</dbReference>
<sequence length="459" mass="48806">MLFVTLIAYLLLIVTPASANVDGSMNSFWNDSLSSSNGAGPSAYKGQEAGYYTLGNYSYRSPQTTTQISAVSLPSVKAGCGGIDVYGGSFSFINTDQIIATFKAVAQNAVGLLFQMAVKSLSELLGNEIEQMFNIIQKANLGAIGSCEAAQQLVNGAVNALPSGALKSCMEIGLANGKYVDEAAARAACGFGGEAESTIGSASDAQRQQQAYNRNVAWEGIMKHPLLGGDKQLAETLMTLTGTTVIHIDDDGQTQMQTFAADADSDGMITALLDGGTIRIHHCADDPCLNMVAYGDTVNVTGLKAKVTTIINSIVTKIINKQTLNTQEIDFLGLATIPLYKIASVQVAANKELAAAEMEKYADAIATDVLIGWIQRNLHEVTVASSNVLGTDAESTSAWRASLRDIVGRLDQRQQLIENRITAVQQLIQRTRMFEEDIAADTTSRLAQSIIYTSTKSAG</sequence>
<reference evidence="3" key="1">
    <citation type="submission" date="2011-03" db="EMBL/GenBank/DDBJ databases">
        <title>Draft genome sequence of Brevundimonas diminuta.</title>
        <authorList>
            <person name="Brown P.J.B."/>
            <person name="Buechlein A."/>
            <person name="Hemmerich C."/>
            <person name="Brun Y.V."/>
        </authorList>
    </citation>
    <scope>NUCLEOTIDE SEQUENCE [LARGE SCALE GENOMIC DNA]</scope>
    <source>
        <strain evidence="3">C19</strain>
    </source>
</reference>
<organism evidence="2 3">
    <name type="scientific">Asticcacaulis biprosthecium C19</name>
    <dbReference type="NCBI Taxonomy" id="715226"/>
    <lineage>
        <taxon>Bacteria</taxon>
        <taxon>Pseudomonadati</taxon>
        <taxon>Pseudomonadota</taxon>
        <taxon>Alphaproteobacteria</taxon>
        <taxon>Caulobacterales</taxon>
        <taxon>Caulobacteraceae</taxon>
        <taxon>Asticcacaulis</taxon>
    </lineage>
</organism>
<dbReference type="Proteomes" id="UP000006512">
    <property type="component" value="Unassembled WGS sequence"/>
</dbReference>
<dbReference type="EMBL" id="GL883076">
    <property type="protein sequence ID" value="EGF93854.1"/>
    <property type="molecule type" value="Genomic_DNA"/>
</dbReference>
<dbReference type="Pfam" id="PF06122">
    <property type="entry name" value="TraH"/>
    <property type="match status" value="1"/>
</dbReference>
<keyword evidence="3" id="KW-1185">Reference proteome</keyword>
<accession>F4QG43</accession>
<keyword evidence="1" id="KW-0732">Signal</keyword>
<gene>
    <name evidence="2" type="ORF">ABI_00860</name>
</gene>
<evidence type="ECO:0000313" key="2">
    <source>
        <dbReference type="EMBL" id="EGF93854.1"/>
    </source>
</evidence>
<dbReference type="InterPro" id="IPR010927">
    <property type="entry name" value="T4SS_TraH"/>
</dbReference>
<evidence type="ECO:0000313" key="3">
    <source>
        <dbReference type="Proteomes" id="UP000006512"/>
    </source>
</evidence>
<evidence type="ECO:0000256" key="1">
    <source>
        <dbReference type="SAM" id="SignalP"/>
    </source>
</evidence>
<feature type="signal peptide" evidence="1">
    <location>
        <begin position="1"/>
        <end position="19"/>
    </location>
</feature>
<name>F4QG43_9CAUL</name>
<dbReference type="STRING" id="715226.ABI_00860"/>